<dbReference type="Pfam" id="PF00353">
    <property type="entry name" value="HemolysinCabind"/>
    <property type="match status" value="6"/>
</dbReference>
<sequence length="709" mass="73195">MLVADESRGPRGVGQHQPATRPDIWNLHADPPAVRAAARAWRSLAGSAGTLADDVDGAAGRVPDWRGAGAEAYRAHRARLDAHLGEIARLAEEAAAALDGTAVALETIQEALTASLAGVGCRYVADDTALGGVVTFYPDDDADLTSIESAVAAARRGRADLDGRLRVAADALKKVRAGMLGIAPLGNAGEPAFALPPGTPGPDGVEVIRDGDRLVVDVGDGDDKVAYYVDPLTGMRVLNVNGRQYVIPSGVELTVLAGDGADTVTSSVPADGMVILGGAGNDDIRTGAGGQTVLAGLGDDTVLTGGGADRVYAGWGYDRVEGGDGDDKIHGGRGNDIVSGGAGNDLLDGDRGDDVLGTHDEDWRHPGHQPEDGNDRIYGSGGDDTVHAGAGDDAVDGGEGDDRLHGDGGNDRLAGSQGVDYLEGGAGDDTLSGGAGEDVLYGGEGADALDGGDDRDYLEGGRGDDQLSGGAGDDLLSGGRGHDVLHGGAGDDTAYTGQGHDSFIGDAGNDKVYGQTSGPDGDCLTAEQVTEVAYDPRAGAEIEIEGSPEFRSRVGDDLDMLRSSPAGTRMLGEVDRLINEETWRDGVHLKESTTAGIDGQVSGFGKGGLTISVNPSTITQDYRLVPGVTLHHELAHVYDDGIGGVDHESLYRGLDNYAVPNSERQAVGLPIDRDGDGVPDDPHDHPGHPYVLTENALREEMRWPRRTEY</sequence>
<evidence type="ECO:0000256" key="3">
    <source>
        <dbReference type="ARBA" id="ARBA00022525"/>
    </source>
</evidence>
<evidence type="ECO:0000256" key="2">
    <source>
        <dbReference type="ARBA" id="ARBA00004613"/>
    </source>
</evidence>
<organism evidence="9 10">
    <name type="scientific">Sphaerisporangium rufum</name>
    <dbReference type="NCBI Taxonomy" id="1381558"/>
    <lineage>
        <taxon>Bacteria</taxon>
        <taxon>Bacillati</taxon>
        <taxon>Actinomycetota</taxon>
        <taxon>Actinomycetes</taxon>
        <taxon>Streptosporangiales</taxon>
        <taxon>Streptosporangiaceae</taxon>
        <taxon>Sphaerisporangium</taxon>
    </lineage>
</organism>
<feature type="compositionally biased region" description="Basic and acidic residues" evidence="8">
    <location>
        <begin position="452"/>
        <end position="465"/>
    </location>
</feature>
<feature type="compositionally biased region" description="Basic and acidic residues" evidence="8">
    <location>
        <begin position="400"/>
        <end position="410"/>
    </location>
</feature>
<dbReference type="RefSeq" id="WP_203983495.1">
    <property type="nucleotide sequence ID" value="NZ_BOOU01000030.1"/>
</dbReference>
<dbReference type="InterPro" id="IPR036689">
    <property type="entry name" value="ESAT-6-like_sf"/>
</dbReference>
<evidence type="ECO:0000256" key="1">
    <source>
        <dbReference type="ARBA" id="ARBA00004370"/>
    </source>
</evidence>
<dbReference type="InterPro" id="IPR050557">
    <property type="entry name" value="RTX_toxin/Mannuronan_C5-epim"/>
</dbReference>
<dbReference type="InterPro" id="IPR028208">
    <property type="entry name" value="Effector_pro_NleD-like"/>
</dbReference>
<dbReference type="GO" id="GO:0016020">
    <property type="term" value="C:membrane"/>
    <property type="evidence" value="ECO:0007669"/>
    <property type="project" value="UniProtKB-SubCell"/>
</dbReference>
<feature type="region of interest" description="Disordered" evidence="8">
    <location>
        <begin position="1"/>
        <end position="27"/>
    </location>
</feature>
<dbReference type="PRINTS" id="PR01488">
    <property type="entry name" value="RTXTOXINA"/>
</dbReference>
<keyword evidence="3" id="KW-0964">Secreted</keyword>
<dbReference type="SUPFAM" id="SSF51120">
    <property type="entry name" value="beta-Roll"/>
    <property type="match status" value="2"/>
</dbReference>
<dbReference type="Gene3D" id="2.150.10.10">
    <property type="entry name" value="Serralysin-like metalloprotease, C-terminal"/>
    <property type="match status" value="3"/>
</dbReference>
<evidence type="ECO:0000256" key="4">
    <source>
        <dbReference type="ARBA" id="ARBA00022656"/>
    </source>
</evidence>
<comment type="caution">
    <text evidence="9">The sequence shown here is derived from an EMBL/GenBank/DDBJ whole genome shotgun (WGS) entry which is preliminary data.</text>
</comment>
<dbReference type="PRINTS" id="PR00313">
    <property type="entry name" value="CABNDNGRPT"/>
</dbReference>
<evidence type="ECO:0000313" key="10">
    <source>
        <dbReference type="Proteomes" id="UP000655287"/>
    </source>
</evidence>
<evidence type="ECO:0000256" key="5">
    <source>
        <dbReference type="ARBA" id="ARBA00022737"/>
    </source>
</evidence>
<dbReference type="Pfam" id="PF14891">
    <property type="entry name" value="Peptidase_M91"/>
    <property type="match status" value="1"/>
</dbReference>
<dbReference type="AlphaFoldDB" id="A0A919UXC6"/>
<keyword evidence="10" id="KW-1185">Reference proteome</keyword>
<keyword evidence="4" id="KW-0800">Toxin</keyword>
<proteinExistence type="predicted"/>
<comment type="subcellular location">
    <subcellularLocation>
        <location evidence="1">Membrane</location>
    </subcellularLocation>
    <subcellularLocation>
        <location evidence="2">Secreted</location>
    </subcellularLocation>
</comment>
<feature type="region of interest" description="Disordered" evidence="8">
    <location>
        <begin position="324"/>
        <end position="517"/>
    </location>
</feature>
<dbReference type="GO" id="GO:0005576">
    <property type="term" value="C:extracellular region"/>
    <property type="evidence" value="ECO:0007669"/>
    <property type="project" value="UniProtKB-SubCell"/>
</dbReference>
<dbReference type="InterPro" id="IPR038332">
    <property type="entry name" value="PPE_sf"/>
</dbReference>
<accession>A0A919UXC6</accession>
<dbReference type="InterPro" id="IPR001343">
    <property type="entry name" value="Hemolysn_Ca-bd"/>
</dbReference>
<feature type="region of interest" description="Disordered" evidence="8">
    <location>
        <begin position="669"/>
        <end position="690"/>
    </location>
</feature>
<protein>
    <recommendedName>
        <fullName evidence="11">Calcium-binding protein</fullName>
    </recommendedName>
</protein>
<dbReference type="EMBL" id="BOOU01000030">
    <property type="protein sequence ID" value="GII76871.1"/>
    <property type="molecule type" value="Genomic_DNA"/>
</dbReference>
<evidence type="ECO:0000256" key="8">
    <source>
        <dbReference type="SAM" id="MobiDB-lite"/>
    </source>
</evidence>
<dbReference type="SUPFAM" id="SSF140453">
    <property type="entry name" value="EsxAB dimer-like"/>
    <property type="match status" value="1"/>
</dbReference>
<evidence type="ECO:0008006" key="11">
    <source>
        <dbReference type="Google" id="ProtNLM"/>
    </source>
</evidence>
<feature type="compositionally biased region" description="Basic and acidic residues" evidence="8">
    <location>
        <begin position="348"/>
        <end position="375"/>
    </location>
</feature>
<dbReference type="InterPro" id="IPR018511">
    <property type="entry name" value="Hemolysin-typ_Ca-bd_CS"/>
</dbReference>
<name>A0A919UXC6_9ACTN</name>
<feature type="compositionally biased region" description="Basic and acidic residues" evidence="8">
    <location>
        <begin position="671"/>
        <end position="687"/>
    </location>
</feature>
<dbReference type="PANTHER" id="PTHR38340:SF1">
    <property type="entry name" value="S-LAYER PROTEIN"/>
    <property type="match status" value="1"/>
</dbReference>
<gene>
    <name evidence="9" type="ORF">Sru01_18530</name>
</gene>
<evidence type="ECO:0000313" key="9">
    <source>
        <dbReference type="EMBL" id="GII76871.1"/>
    </source>
</evidence>
<dbReference type="InterPro" id="IPR011049">
    <property type="entry name" value="Serralysin-like_metalloprot_C"/>
</dbReference>
<dbReference type="PANTHER" id="PTHR38340">
    <property type="entry name" value="S-LAYER PROTEIN"/>
    <property type="match status" value="1"/>
</dbReference>
<evidence type="ECO:0000256" key="7">
    <source>
        <dbReference type="ARBA" id="ARBA00023136"/>
    </source>
</evidence>
<keyword evidence="5" id="KW-0677">Repeat</keyword>
<keyword evidence="6" id="KW-0843">Virulence</keyword>
<dbReference type="Gene3D" id="1.20.1260.20">
    <property type="entry name" value="PPE superfamily"/>
    <property type="match status" value="1"/>
</dbReference>
<keyword evidence="7" id="KW-0472">Membrane</keyword>
<dbReference type="PROSITE" id="PS00330">
    <property type="entry name" value="HEMOLYSIN_CALCIUM"/>
    <property type="match status" value="3"/>
</dbReference>
<dbReference type="GO" id="GO:0090729">
    <property type="term" value="F:toxin activity"/>
    <property type="evidence" value="ECO:0007669"/>
    <property type="project" value="UniProtKB-KW"/>
</dbReference>
<dbReference type="GO" id="GO:0005509">
    <property type="term" value="F:calcium ion binding"/>
    <property type="evidence" value="ECO:0007669"/>
    <property type="project" value="InterPro"/>
</dbReference>
<evidence type="ECO:0000256" key="6">
    <source>
        <dbReference type="ARBA" id="ARBA00023026"/>
    </source>
</evidence>
<dbReference type="InterPro" id="IPR003995">
    <property type="entry name" value="RTX_toxin_determinant-A"/>
</dbReference>
<reference evidence="9" key="1">
    <citation type="submission" date="2021-01" db="EMBL/GenBank/DDBJ databases">
        <title>Whole genome shotgun sequence of Sphaerisporangium rufum NBRC 109079.</title>
        <authorList>
            <person name="Komaki H."/>
            <person name="Tamura T."/>
        </authorList>
    </citation>
    <scope>NUCLEOTIDE SEQUENCE</scope>
    <source>
        <strain evidence="9">NBRC 109079</strain>
    </source>
</reference>
<dbReference type="Proteomes" id="UP000655287">
    <property type="component" value="Unassembled WGS sequence"/>
</dbReference>